<feature type="compositionally biased region" description="Low complexity" evidence="1">
    <location>
        <begin position="141"/>
        <end position="152"/>
    </location>
</feature>
<protein>
    <submittedName>
        <fullName evidence="2">Uncharacterized protein</fullName>
    </submittedName>
</protein>
<dbReference type="RefSeq" id="WP_347609787.1">
    <property type="nucleotide sequence ID" value="NZ_JBDPZC010000004.1"/>
</dbReference>
<dbReference type="InterPro" id="IPR027417">
    <property type="entry name" value="P-loop_NTPase"/>
</dbReference>
<evidence type="ECO:0000313" key="2">
    <source>
        <dbReference type="EMBL" id="MEO3713390.1"/>
    </source>
</evidence>
<dbReference type="Proteomes" id="UP001462640">
    <property type="component" value="Unassembled WGS sequence"/>
</dbReference>
<feature type="compositionally biased region" description="Polar residues" evidence="1">
    <location>
        <begin position="175"/>
        <end position="187"/>
    </location>
</feature>
<keyword evidence="3" id="KW-1185">Reference proteome</keyword>
<dbReference type="SUPFAM" id="SSF52540">
    <property type="entry name" value="P-loop containing nucleoside triphosphate hydrolases"/>
    <property type="match status" value="1"/>
</dbReference>
<dbReference type="EMBL" id="JBDPZC010000004">
    <property type="protein sequence ID" value="MEO3713390.1"/>
    <property type="molecule type" value="Genomic_DNA"/>
</dbReference>
<evidence type="ECO:0000256" key="1">
    <source>
        <dbReference type="SAM" id="MobiDB-lite"/>
    </source>
</evidence>
<evidence type="ECO:0000313" key="3">
    <source>
        <dbReference type="Proteomes" id="UP001462640"/>
    </source>
</evidence>
<organism evidence="2 3">
    <name type="scientific">Roseateles flavus</name>
    <dbReference type="NCBI Taxonomy" id="3149041"/>
    <lineage>
        <taxon>Bacteria</taxon>
        <taxon>Pseudomonadati</taxon>
        <taxon>Pseudomonadota</taxon>
        <taxon>Betaproteobacteria</taxon>
        <taxon>Burkholderiales</taxon>
        <taxon>Sphaerotilaceae</taxon>
        <taxon>Roseateles</taxon>
    </lineage>
</organism>
<comment type="caution">
    <text evidence="2">The sequence shown here is derived from an EMBL/GenBank/DDBJ whole genome shotgun (WGS) entry which is preliminary data.</text>
</comment>
<name>A0ABV0GEB5_9BURK</name>
<reference evidence="2 3" key="1">
    <citation type="submission" date="2024-05" db="EMBL/GenBank/DDBJ databases">
        <title>Roseateles sp. 2.12 16S ribosomal RNA gene Genome sequencing and assembly.</title>
        <authorList>
            <person name="Woo H."/>
        </authorList>
    </citation>
    <scope>NUCLEOTIDE SEQUENCE [LARGE SCALE GENOMIC DNA]</scope>
    <source>
        <strain evidence="2 3">2.12</strain>
    </source>
</reference>
<feature type="region of interest" description="Disordered" evidence="1">
    <location>
        <begin position="141"/>
        <end position="187"/>
    </location>
</feature>
<proteinExistence type="predicted"/>
<accession>A0ABV0GEB5</accession>
<gene>
    <name evidence="2" type="ORF">ABDJ40_11510</name>
</gene>
<sequence length="187" mass="19747">MAEQAIKSQAAGAVLVWLDGAQPEQIRRLQAAALNSPVPIFLMRPDSAATQSSAAPLRLRLSQPAASRGLAPGLLEVLLIKRRGPAMIQPLQLHSLPPRLQQSLPARLRQGVAPLQPAVLPAARTTARTTAQTVAQTVAQTAAQTSAPTSTQKYAELPSHATEPAWPQQAKGPLSSLTRSSTPEVET</sequence>
<dbReference type="Gene3D" id="3.40.50.300">
    <property type="entry name" value="P-loop containing nucleotide triphosphate hydrolases"/>
    <property type="match status" value="1"/>
</dbReference>